<sequence>MVCSGHRSVIATIRRADRSAVLEAGRITEEGTWEELTGRPGSALNRILATAPHER</sequence>
<keyword evidence="2" id="KW-1185">Reference proteome</keyword>
<evidence type="ECO:0000313" key="2">
    <source>
        <dbReference type="Proteomes" id="UP000568022"/>
    </source>
</evidence>
<dbReference type="Gene3D" id="3.40.50.300">
    <property type="entry name" value="P-loop containing nucleotide triphosphate hydrolases"/>
    <property type="match status" value="1"/>
</dbReference>
<gene>
    <name evidence="1" type="ORF">FHS32_002441</name>
</gene>
<dbReference type="InterPro" id="IPR027417">
    <property type="entry name" value="P-loop_NTPase"/>
</dbReference>
<dbReference type="AlphaFoldDB" id="A0A7W8BLM3"/>
<accession>A0A7W8BLM3</accession>
<dbReference type="Proteomes" id="UP000568022">
    <property type="component" value="Unassembled WGS sequence"/>
</dbReference>
<protein>
    <submittedName>
        <fullName evidence="1">ABC-type multidrug transport system fused ATPase/permease subunit</fullName>
    </submittedName>
</protein>
<comment type="caution">
    <text evidence="1">The sequence shown here is derived from an EMBL/GenBank/DDBJ whole genome shotgun (WGS) entry which is preliminary data.</text>
</comment>
<organism evidence="1 2">
    <name type="scientific">Streptomyces griseoloalbus</name>
    <dbReference type="NCBI Taxonomy" id="67303"/>
    <lineage>
        <taxon>Bacteria</taxon>
        <taxon>Bacillati</taxon>
        <taxon>Actinomycetota</taxon>
        <taxon>Actinomycetes</taxon>
        <taxon>Kitasatosporales</taxon>
        <taxon>Streptomycetaceae</taxon>
        <taxon>Streptomyces</taxon>
    </lineage>
</organism>
<reference evidence="1 2" key="1">
    <citation type="submission" date="2020-08" db="EMBL/GenBank/DDBJ databases">
        <title>Genomic Encyclopedia of Type Strains, Phase III (KMG-III): the genomes of soil and plant-associated and newly described type strains.</title>
        <authorList>
            <person name="Whitman W."/>
        </authorList>
    </citation>
    <scope>NUCLEOTIDE SEQUENCE [LARGE SCALE GENOMIC DNA]</scope>
    <source>
        <strain evidence="1 2">CECT 3226</strain>
    </source>
</reference>
<name>A0A7W8BLM3_9ACTN</name>
<dbReference type="EMBL" id="JACHJE010000005">
    <property type="protein sequence ID" value="MBB5125707.1"/>
    <property type="molecule type" value="Genomic_DNA"/>
</dbReference>
<evidence type="ECO:0000313" key="1">
    <source>
        <dbReference type="EMBL" id="MBB5125707.1"/>
    </source>
</evidence>
<proteinExistence type="predicted"/>